<name>A8SEN8_9FIRM</name>
<evidence type="ECO:0000313" key="1">
    <source>
        <dbReference type="EMBL" id="EDP19720.1"/>
    </source>
</evidence>
<dbReference type="EMBL" id="ABED02000029">
    <property type="protein sequence ID" value="EDP19720.1"/>
    <property type="molecule type" value="Genomic_DNA"/>
</dbReference>
<gene>
    <name evidence="1" type="ORF">FAEPRAM212_02499</name>
</gene>
<dbReference type="AlphaFoldDB" id="A8SEN8"/>
<sequence length="40" mass="4369">MLPQTYPHASPPFALAYSATSLCTKTGQYDKNTPGQGLRR</sequence>
<evidence type="ECO:0000313" key="2">
    <source>
        <dbReference type="Proteomes" id="UP000005945"/>
    </source>
</evidence>
<protein>
    <submittedName>
        <fullName evidence="1">Uncharacterized protein</fullName>
    </submittedName>
</protein>
<dbReference type="HOGENOM" id="CLU_3289958_0_0_9"/>
<dbReference type="Proteomes" id="UP000005945">
    <property type="component" value="Unassembled WGS sequence"/>
</dbReference>
<reference evidence="1 2" key="1">
    <citation type="submission" date="2007-09" db="EMBL/GenBank/DDBJ databases">
        <title>Draft genome sequence of Faecalibacterium prausnitzii M21/2.</title>
        <authorList>
            <person name="Sudarsanam P."/>
            <person name="Ley R."/>
            <person name="Guruge J."/>
            <person name="Turnbaugh P.J."/>
            <person name="Mahowald M."/>
            <person name="Liep D."/>
            <person name="Gordon J."/>
        </authorList>
    </citation>
    <scope>NUCLEOTIDE SEQUENCE [LARGE SCALE GENOMIC DNA]</scope>
    <source>
        <strain evidence="1 2">M21/2</strain>
    </source>
</reference>
<reference evidence="1 2" key="2">
    <citation type="submission" date="2007-09" db="EMBL/GenBank/DDBJ databases">
        <authorList>
            <person name="Fulton L."/>
            <person name="Clifton S."/>
            <person name="Fulton B."/>
            <person name="Xu J."/>
            <person name="Minx P."/>
            <person name="Pepin K.H."/>
            <person name="Johnson M."/>
            <person name="Thiruvilangam P."/>
            <person name="Bhonagiri V."/>
            <person name="Nash W.E."/>
            <person name="Mardis E.R."/>
            <person name="Wilson R.K."/>
        </authorList>
    </citation>
    <scope>NUCLEOTIDE SEQUENCE [LARGE SCALE GENOMIC DNA]</scope>
    <source>
        <strain evidence="1 2">M21/2</strain>
    </source>
</reference>
<proteinExistence type="predicted"/>
<organism evidence="1 2">
    <name type="scientific">Faecalibacterium prausnitzii M21/2</name>
    <dbReference type="NCBI Taxonomy" id="411485"/>
    <lineage>
        <taxon>Bacteria</taxon>
        <taxon>Bacillati</taxon>
        <taxon>Bacillota</taxon>
        <taxon>Clostridia</taxon>
        <taxon>Eubacteriales</taxon>
        <taxon>Oscillospiraceae</taxon>
        <taxon>Faecalibacterium</taxon>
    </lineage>
</organism>
<accession>A8SEN8</accession>
<comment type="caution">
    <text evidence="1">The sequence shown here is derived from an EMBL/GenBank/DDBJ whole genome shotgun (WGS) entry which is preliminary data.</text>
</comment>